<evidence type="ECO:0000259" key="1">
    <source>
        <dbReference type="Pfam" id="PF08388"/>
    </source>
</evidence>
<evidence type="ECO:0000313" key="2">
    <source>
        <dbReference type="EMBL" id="CAH8248879.1"/>
    </source>
</evidence>
<dbReference type="Pfam" id="PF08388">
    <property type="entry name" value="GIIM"/>
    <property type="match status" value="1"/>
</dbReference>
<comment type="caution">
    <text evidence="2">The sequence shown here is derived from an EMBL/GenBank/DDBJ whole genome shotgun (WGS) entry which is preliminary data.</text>
</comment>
<organism evidence="2 3">
    <name type="scientific">Paenibacillus melissococcoides</name>
    <dbReference type="NCBI Taxonomy" id="2912268"/>
    <lineage>
        <taxon>Bacteria</taxon>
        <taxon>Bacillati</taxon>
        <taxon>Bacillota</taxon>
        <taxon>Bacilli</taxon>
        <taxon>Bacillales</taxon>
        <taxon>Paenibacillaceae</taxon>
        <taxon>Paenibacillus</taxon>
    </lineage>
</organism>
<reference evidence="2" key="1">
    <citation type="submission" date="2022-06" db="EMBL/GenBank/DDBJ databases">
        <authorList>
            <person name="Dietemann V."/>
            <person name="Ory F."/>
            <person name="Dainat B."/>
            <person name="Oberhansli S."/>
        </authorList>
    </citation>
    <scope>NUCLEOTIDE SEQUENCE</scope>
    <source>
        <strain evidence="2">Ena-SAMPLE-TAB-26-04-2022-14:26:32:270-5432</strain>
    </source>
</reference>
<dbReference type="InterPro" id="IPR013597">
    <property type="entry name" value="Mat_intron_G2"/>
</dbReference>
<protein>
    <recommendedName>
        <fullName evidence="1">Group II intron maturase-specific domain-containing protein</fullName>
    </recommendedName>
</protein>
<accession>A0ABN8UCK0</accession>
<dbReference type="Proteomes" id="UP001154322">
    <property type="component" value="Unassembled WGS sequence"/>
</dbReference>
<gene>
    <name evidence="2" type="ORF">WJ0W_006063</name>
</gene>
<evidence type="ECO:0000313" key="3">
    <source>
        <dbReference type="Proteomes" id="UP001154322"/>
    </source>
</evidence>
<name>A0ABN8UCK0_9BACL</name>
<keyword evidence="3" id="KW-1185">Reference proteome</keyword>
<dbReference type="EMBL" id="CALYLO010000013">
    <property type="protein sequence ID" value="CAH8248879.1"/>
    <property type="molecule type" value="Genomic_DNA"/>
</dbReference>
<feature type="domain" description="Group II intron maturase-specific" evidence="1">
    <location>
        <begin position="3"/>
        <end position="58"/>
    </location>
</feature>
<sequence>MRHISFEEHVKWVNPKIQGWKNYYATPYSMKQLDKLDWYIRQRLMKWYAKKRQRNHWRGSGYEVKLLSQLHGLKTLL</sequence>
<proteinExistence type="predicted"/>